<evidence type="ECO:0000256" key="1">
    <source>
        <dbReference type="ARBA" id="ARBA00006484"/>
    </source>
</evidence>
<dbReference type="PRINTS" id="PR00081">
    <property type="entry name" value="GDHRDH"/>
</dbReference>
<dbReference type="InterPro" id="IPR036291">
    <property type="entry name" value="NAD(P)-bd_dom_sf"/>
</dbReference>
<dbReference type="Gene3D" id="3.40.50.720">
    <property type="entry name" value="NAD(P)-binding Rossmann-like Domain"/>
    <property type="match status" value="1"/>
</dbReference>
<sequence length="251" mass="26458">MSIAIDLDGRVVVVTGGSRGLGLEMSRAFARAGATVIVSSRKKEACEEVAAELTRDTGVRALGVGAHVGDWASCESLVDTTLREFGRLDVLVNNAGIAPLYETLESATEQLFDKTLDVNLKGPFRLSTLAAPRMAEGGSIINVSSIASVRPKASDLIYAAAKSGLNTLTKGLAQAYGPRVRCNTIMAGPFLTDISEAWYTDEWRARAQGFPLQRAGQPGEIVGTALYFASDLSSFTTGTVLPVDGGRSAMP</sequence>
<name>A0A7J9UVQ6_9MICO</name>
<dbReference type="Proteomes" id="UP000429644">
    <property type="component" value="Unassembled WGS sequence"/>
</dbReference>
<dbReference type="PRINTS" id="PR00080">
    <property type="entry name" value="SDRFAMILY"/>
</dbReference>
<dbReference type="PANTHER" id="PTHR43639">
    <property type="entry name" value="OXIDOREDUCTASE, SHORT-CHAIN DEHYDROGENASE/REDUCTASE FAMILY (AFU_ORTHOLOGUE AFUA_5G02870)"/>
    <property type="match status" value="1"/>
</dbReference>
<dbReference type="PROSITE" id="PS00061">
    <property type="entry name" value="ADH_SHORT"/>
    <property type="match status" value="1"/>
</dbReference>
<dbReference type="GO" id="GO:0047936">
    <property type="term" value="F:glucose 1-dehydrogenase [NAD(P)+] activity"/>
    <property type="evidence" value="ECO:0007669"/>
    <property type="project" value="UniProtKB-EC"/>
</dbReference>
<protein>
    <submittedName>
        <fullName evidence="4">Glucose 1-dehydrogenase</fullName>
        <ecNumber evidence="4">1.1.1.47</ecNumber>
    </submittedName>
</protein>
<dbReference type="RefSeq" id="WP_152231122.1">
    <property type="nucleotide sequence ID" value="NZ_BAAAOT010000011.1"/>
</dbReference>
<dbReference type="SMART" id="SM00822">
    <property type="entry name" value="PKS_KR"/>
    <property type="match status" value="1"/>
</dbReference>
<keyword evidence="2 4" id="KW-0560">Oxidoreductase</keyword>
<organism evidence="4 5">
    <name type="scientific">Georgenia ruanii</name>
    <dbReference type="NCBI Taxonomy" id="348442"/>
    <lineage>
        <taxon>Bacteria</taxon>
        <taxon>Bacillati</taxon>
        <taxon>Actinomycetota</taxon>
        <taxon>Actinomycetes</taxon>
        <taxon>Micrococcales</taxon>
        <taxon>Bogoriellaceae</taxon>
        <taxon>Georgenia</taxon>
    </lineage>
</organism>
<comment type="similarity">
    <text evidence="1">Belongs to the short-chain dehydrogenases/reductases (SDR) family.</text>
</comment>
<dbReference type="Pfam" id="PF13561">
    <property type="entry name" value="adh_short_C2"/>
    <property type="match status" value="1"/>
</dbReference>
<dbReference type="CDD" id="cd05233">
    <property type="entry name" value="SDR_c"/>
    <property type="match status" value="1"/>
</dbReference>
<dbReference type="PANTHER" id="PTHR43639:SF1">
    <property type="entry name" value="SHORT-CHAIN DEHYDROGENASE_REDUCTASE FAMILY PROTEIN"/>
    <property type="match status" value="1"/>
</dbReference>
<dbReference type="FunFam" id="3.40.50.720:FF:000084">
    <property type="entry name" value="Short-chain dehydrogenase reductase"/>
    <property type="match status" value="1"/>
</dbReference>
<dbReference type="AlphaFoldDB" id="A0A7J9UVQ6"/>
<dbReference type="NCBIfam" id="NF005559">
    <property type="entry name" value="PRK07231.1"/>
    <property type="match status" value="1"/>
</dbReference>
<dbReference type="SUPFAM" id="SSF51735">
    <property type="entry name" value="NAD(P)-binding Rossmann-fold domains"/>
    <property type="match status" value="1"/>
</dbReference>
<dbReference type="InterPro" id="IPR020904">
    <property type="entry name" value="Sc_DH/Rdtase_CS"/>
</dbReference>
<evidence type="ECO:0000256" key="2">
    <source>
        <dbReference type="ARBA" id="ARBA00023002"/>
    </source>
</evidence>
<evidence type="ECO:0000259" key="3">
    <source>
        <dbReference type="SMART" id="SM00822"/>
    </source>
</evidence>
<gene>
    <name evidence="4" type="ORF">GB882_07220</name>
</gene>
<reference evidence="4 5" key="1">
    <citation type="submission" date="2019-10" db="EMBL/GenBank/DDBJ databases">
        <title>Georgenia wutianyii sp. nov. and Georgenia yuyongxinii sp. nov. isolated from plateau pika (Ochotona curzoniae) in the Qinghai-Tibet plateau of China.</title>
        <authorList>
            <person name="Tian Z."/>
        </authorList>
    </citation>
    <scope>NUCLEOTIDE SEQUENCE [LARGE SCALE GENOMIC DNA]</scope>
    <source>
        <strain evidence="4 5">JCM 15130</strain>
    </source>
</reference>
<dbReference type="EMBL" id="WHPD01001573">
    <property type="protein sequence ID" value="MPV88453.1"/>
    <property type="molecule type" value="Genomic_DNA"/>
</dbReference>
<evidence type="ECO:0000313" key="4">
    <source>
        <dbReference type="EMBL" id="MPV88453.1"/>
    </source>
</evidence>
<feature type="domain" description="Ketoreductase" evidence="3">
    <location>
        <begin position="10"/>
        <end position="194"/>
    </location>
</feature>
<evidence type="ECO:0000313" key="5">
    <source>
        <dbReference type="Proteomes" id="UP000429644"/>
    </source>
</evidence>
<dbReference type="OrthoDB" id="286404at2"/>
<comment type="caution">
    <text evidence="4">The sequence shown here is derived from an EMBL/GenBank/DDBJ whole genome shotgun (WGS) entry which is preliminary data.</text>
</comment>
<dbReference type="EC" id="1.1.1.47" evidence="4"/>
<accession>A0A7J9UVQ6</accession>
<proteinExistence type="inferred from homology"/>
<keyword evidence="5" id="KW-1185">Reference proteome</keyword>
<dbReference type="InterPro" id="IPR057326">
    <property type="entry name" value="KR_dom"/>
</dbReference>
<dbReference type="InterPro" id="IPR002347">
    <property type="entry name" value="SDR_fam"/>
</dbReference>